<feature type="region of interest" description="Disordered" evidence="1">
    <location>
        <begin position="1"/>
        <end position="43"/>
    </location>
</feature>
<dbReference type="Proteomes" id="UP000217790">
    <property type="component" value="Unassembled WGS sequence"/>
</dbReference>
<reference evidence="3" key="1">
    <citation type="journal article" date="2017" name="Nat. Ecol. Evol.">
        <title>Genome expansion and lineage-specific genetic innovations in the forest pathogenic fungi Armillaria.</title>
        <authorList>
            <person name="Sipos G."/>
            <person name="Prasanna A.N."/>
            <person name="Walter M.C."/>
            <person name="O'Connor E."/>
            <person name="Balint B."/>
            <person name="Krizsan K."/>
            <person name="Kiss B."/>
            <person name="Hess J."/>
            <person name="Varga T."/>
            <person name="Slot J."/>
            <person name="Riley R."/>
            <person name="Boka B."/>
            <person name="Rigling D."/>
            <person name="Barry K."/>
            <person name="Lee J."/>
            <person name="Mihaltcheva S."/>
            <person name="LaButti K."/>
            <person name="Lipzen A."/>
            <person name="Waldron R."/>
            <person name="Moloney N.M."/>
            <person name="Sperisen C."/>
            <person name="Kredics L."/>
            <person name="Vagvoelgyi C."/>
            <person name="Patrignani A."/>
            <person name="Fitzpatrick D."/>
            <person name="Nagy I."/>
            <person name="Doyle S."/>
            <person name="Anderson J.B."/>
            <person name="Grigoriev I.V."/>
            <person name="Gueldener U."/>
            <person name="Muensterkoetter M."/>
            <person name="Nagy L.G."/>
        </authorList>
    </citation>
    <scope>NUCLEOTIDE SEQUENCE [LARGE SCALE GENOMIC DNA]</scope>
    <source>
        <strain evidence="3">Ar21-2</strain>
    </source>
</reference>
<gene>
    <name evidence="2" type="ORF">ARMGADRAFT_1026335</name>
</gene>
<sequence>MKDNLNEVKDEQNKEKRQWAHHEQHQARRSDGQRKKFENPSTNIFQKGKSWNQVISQMPTSDTPVYMCPPASTRVYTENWEFSPVFPGVTQLQLARASRRSELTEQHQIATVITTCALEKSIKKCKKGKRKKGEK</sequence>
<name>A0A2H3EA73_ARMGA</name>
<dbReference type="AlphaFoldDB" id="A0A2H3EA73"/>
<evidence type="ECO:0000313" key="3">
    <source>
        <dbReference type="Proteomes" id="UP000217790"/>
    </source>
</evidence>
<dbReference type="EMBL" id="KZ293648">
    <property type="protein sequence ID" value="PBK98267.1"/>
    <property type="molecule type" value="Genomic_DNA"/>
</dbReference>
<keyword evidence="3" id="KW-1185">Reference proteome</keyword>
<organism evidence="2 3">
    <name type="scientific">Armillaria gallica</name>
    <name type="common">Bulbous honey fungus</name>
    <name type="synonym">Armillaria bulbosa</name>
    <dbReference type="NCBI Taxonomy" id="47427"/>
    <lineage>
        <taxon>Eukaryota</taxon>
        <taxon>Fungi</taxon>
        <taxon>Dikarya</taxon>
        <taxon>Basidiomycota</taxon>
        <taxon>Agaricomycotina</taxon>
        <taxon>Agaricomycetes</taxon>
        <taxon>Agaricomycetidae</taxon>
        <taxon>Agaricales</taxon>
        <taxon>Marasmiineae</taxon>
        <taxon>Physalacriaceae</taxon>
        <taxon>Armillaria</taxon>
    </lineage>
</organism>
<accession>A0A2H3EA73</accession>
<evidence type="ECO:0000256" key="1">
    <source>
        <dbReference type="SAM" id="MobiDB-lite"/>
    </source>
</evidence>
<protein>
    <submittedName>
        <fullName evidence="2">Uncharacterized protein</fullName>
    </submittedName>
</protein>
<feature type="compositionally biased region" description="Basic and acidic residues" evidence="1">
    <location>
        <begin position="1"/>
        <end position="38"/>
    </location>
</feature>
<evidence type="ECO:0000313" key="2">
    <source>
        <dbReference type="EMBL" id="PBK98267.1"/>
    </source>
</evidence>
<proteinExistence type="predicted"/>
<dbReference type="InParanoid" id="A0A2H3EA73"/>